<dbReference type="CDD" id="cd03223">
    <property type="entry name" value="ABCD_peroxisomal_ALDP"/>
    <property type="match status" value="1"/>
</dbReference>
<evidence type="ECO:0000256" key="2">
    <source>
        <dbReference type="ARBA" id="ARBA00022448"/>
    </source>
</evidence>
<dbReference type="GO" id="GO:0016887">
    <property type="term" value="F:ATP hydrolysis activity"/>
    <property type="evidence" value="ECO:0007669"/>
    <property type="project" value="InterPro"/>
</dbReference>
<dbReference type="PANTHER" id="PTHR11384">
    <property type="entry name" value="ATP-BINDING CASSETTE, SUB-FAMILY D MEMBER"/>
    <property type="match status" value="1"/>
</dbReference>
<dbReference type="Pfam" id="PF00005">
    <property type="entry name" value="ABC_tran"/>
    <property type="match status" value="1"/>
</dbReference>
<feature type="transmembrane region" description="Helical" evidence="9">
    <location>
        <begin position="205"/>
        <end position="224"/>
    </location>
</feature>
<gene>
    <name evidence="12" type="ordered locus">BAV1489</name>
</gene>
<dbReference type="PROSITE" id="PS50893">
    <property type="entry name" value="ABC_TRANSPORTER_2"/>
    <property type="match status" value="1"/>
</dbReference>
<feature type="transmembrane region" description="Helical" evidence="9">
    <location>
        <begin position="49"/>
        <end position="73"/>
    </location>
</feature>
<dbReference type="HOGENOM" id="CLU_007587_6_2_4"/>
<dbReference type="KEGG" id="bav:BAV1489"/>
<accession>Q2L269</accession>
<comment type="subcellular location">
    <subcellularLocation>
        <location evidence="1">Cell membrane</location>
        <topology evidence="1">Multi-pass membrane protein</topology>
    </subcellularLocation>
</comment>
<sequence>MIWLLKAFCITVVAGTAATTLLINRTQWGRQFWRLAGPYLHPRNSWRPLATLALLLLLTLASVRMTVLFSFWYNGFYSSLQALDITSFWRYLAIFAVLASLHIMRSLVDSYVGQAFDIRLRQWLTGRLMTDWLDGRAYYRDHFLAAPADNPDQRIELDIANFAISSRSLAFGAVNAVVSLLEFTVILWGLSGVMHLAGLDIPKGIVFAVYLYVIIATLFAFRIGRPLIQLSFMKERLSANFRYALVRLRDNAESIAFYQGEATEGRALGHRFRMLIANAWQLVFRGLKFDGFNLSVSQLAVVFPFIVQAPRFFSGAIKLGDVIQTAQAFGQVQDALSFFRTSYDSFAQYRATLQRLNGFLDTNEAARALPTVLTRDNPARLRVADLHLDRPDGSSLLSGLNLSLEPGQSLLIQGQSGIGKTTLLRSLAGLWPYAQGEVERPTRERALFLSQRPYLPLGNLREAIAYPAAGDPAQDMRLHAILEQVCLAHLSKRLDEDTDWSRVLSLGEQQRIAFARVLLNQPAIVFLDEATSALDEGLEAAMYTLLRRQLPASILVSVGHRNTLTAFHTHSLRLTAEDWQLSKNR</sequence>
<dbReference type="GO" id="GO:0005886">
    <property type="term" value="C:plasma membrane"/>
    <property type="evidence" value="ECO:0007669"/>
    <property type="project" value="UniProtKB-SubCell"/>
</dbReference>
<protein>
    <submittedName>
        <fullName evidence="12">ABC transporter, ATP-binding protein</fullName>
    </submittedName>
</protein>
<dbReference type="PANTHER" id="PTHR11384:SF59">
    <property type="entry name" value="LYSOSOMAL COBALAMIN TRANSPORTER ABCD4"/>
    <property type="match status" value="1"/>
</dbReference>
<evidence type="ECO:0000256" key="3">
    <source>
        <dbReference type="ARBA" id="ARBA00022475"/>
    </source>
</evidence>
<evidence type="ECO:0000256" key="4">
    <source>
        <dbReference type="ARBA" id="ARBA00022692"/>
    </source>
</evidence>
<dbReference type="InterPro" id="IPR011527">
    <property type="entry name" value="ABC1_TM_dom"/>
</dbReference>
<dbReference type="SUPFAM" id="SSF90123">
    <property type="entry name" value="ABC transporter transmembrane region"/>
    <property type="match status" value="1"/>
</dbReference>
<organism evidence="12 13">
    <name type="scientific">Bordetella avium (strain 197N)</name>
    <dbReference type="NCBI Taxonomy" id="360910"/>
    <lineage>
        <taxon>Bacteria</taxon>
        <taxon>Pseudomonadati</taxon>
        <taxon>Pseudomonadota</taxon>
        <taxon>Betaproteobacteria</taxon>
        <taxon>Burkholderiales</taxon>
        <taxon>Alcaligenaceae</taxon>
        <taxon>Bordetella</taxon>
    </lineage>
</organism>
<keyword evidence="5" id="KW-0547">Nucleotide-binding</keyword>
<keyword evidence="7 9" id="KW-1133">Transmembrane helix</keyword>
<dbReference type="Gene3D" id="3.40.50.300">
    <property type="entry name" value="P-loop containing nucleotide triphosphate hydrolases"/>
    <property type="match status" value="1"/>
</dbReference>
<dbReference type="EMBL" id="AM167904">
    <property type="protein sequence ID" value="CAJ49102.1"/>
    <property type="molecule type" value="Genomic_DNA"/>
</dbReference>
<evidence type="ECO:0000256" key="8">
    <source>
        <dbReference type="ARBA" id="ARBA00023136"/>
    </source>
</evidence>
<evidence type="ECO:0000259" key="11">
    <source>
        <dbReference type="PROSITE" id="PS50929"/>
    </source>
</evidence>
<dbReference type="AlphaFoldDB" id="Q2L269"/>
<keyword evidence="8 9" id="KW-0472">Membrane</keyword>
<keyword evidence="2" id="KW-0813">Transport</keyword>
<dbReference type="SMART" id="SM00382">
    <property type="entry name" value="AAA"/>
    <property type="match status" value="1"/>
</dbReference>
<feature type="domain" description="ABC transmembrane type-1" evidence="11">
    <location>
        <begin position="49"/>
        <end position="348"/>
    </location>
</feature>
<dbReference type="Gene3D" id="1.20.1560.10">
    <property type="entry name" value="ABC transporter type 1, transmembrane domain"/>
    <property type="match status" value="1"/>
</dbReference>
<keyword evidence="6 12" id="KW-0067">ATP-binding</keyword>
<evidence type="ECO:0000256" key="6">
    <source>
        <dbReference type="ARBA" id="ARBA00022840"/>
    </source>
</evidence>
<dbReference type="STRING" id="360910.BAV1489"/>
<dbReference type="OrthoDB" id="9810134at2"/>
<dbReference type="InterPro" id="IPR027417">
    <property type="entry name" value="P-loop_NTPase"/>
</dbReference>
<dbReference type="Pfam" id="PF06472">
    <property type="entry name" value="ABC_membrane_2"/>
    <property type="match status" value="1"/>
</dbReference>
<evidence type="ECO:0000259" key="10">
    <source>
        <dbReference type="PROSITE" id="PS50893"/>
    </source>
</evidence>
<dbReference type="InterPro" id="IPR036640">
    <property type="entry name" value="ABC1_TM_sf"/>
</dbReference>
<dbReference type="InterPro" id="IPR003593">
    <property type="entry name" value="AAA+_ATPase"/>
</dbReference>
<feature type="transmembrane region" description="Helical" evidence="9">
    <location>
        <begin position="169"/>
        <end position="190"/>
    </location>
</feature>
<dbReference type="PROSITE" id="PS00211">
    <property type="entry name" value="ABC_TRANSPORTER_1"/>
    <property type="match status" value="1"/>
</dbReference>
<name>Q2L269_BORA1</name>
<keyword evidence="13" id="KW-1185">Reference proteome</keyword>
<dbReference type="eggNOG" id="COG4178">
    <property type="taxonomic scope" value="Bacteria"/>
</dbReference>
<evidence type="ECO:0000256" key="7">
    <source>
        <dbReference type="ARBA" id="ARBA00022989"/>
    </source>
</evidence>
<keyword evidence="4 9" id="KW-0812">Transmembrane</keyword>
<dbReference type="GO" id="GO:0005524">
    <property type="term" value="F:ATP binding"/>
    <property type="evidence" value="ECO:0007669"/>
    <property type="project" value="UniProtKB-KW"/>
</dbReference>
<feature type="transmembrane region" description="Helical" evidence="9">
    <location>
        <begin position="88"/>
        <end position="108"/>
    </location>
</feature>
<dbReference type="InterPro" id="IPR003439">
    <property type="entry name" value="ABC_transporter-like_ATP-bd"/>
</dbReference>
<evidence type="ECO:0000313" key="13">
    <source>
        <dbReference type="Proteomes" id="UP000001977"/>
    </source>
</evidence>
<proteinExistence type="predicted"/>
<evidence type="ECO:0000256" key="1">
    <source>
        <dbReference type="ARBA" id="ARBA00004651"/>
    </source>
</evidence>
<reference evidence="12 13" key="1">
    <citation type="journal article" date="2006" name="J. Bacteriol.">
        <title>Comparison of the genome sequence of the poultry pathogen Bordetella avium with those of B. bronchiseptica, B. pertussis, and B. parapertussis reveals extensive diversity in surface structures associated with host interaction.</title>
        <authorList>
            <person name="Sebaihia M."/>
            <person name="Preston A."/>
            <person name="Maskell D.J."/>
            <person name="Kuzmiak H."/>
            <person name="Connell T.D."/>
            <person name="King N.D."/>
            <person name="Orndorff P.E."/>
            <person name="Miyamoto D.M."/>
            <person name="Thomson N.R."/>
            <person name="Harris D."/>
            <person name="Goble A."/>
            <person name="Lord A."/>
            <person name="Murphy L."/>
            <person name="Quail M.A."/>
            <person name="Rutter S."/>
            <person name="Squares R."/>
            <person name="Squares S."/>
            <person name="Woodward J."/>
            <person name="Parkhill J."/>
            <person name="Temple L.M."/>
        </authorList>
    </citation>
    <scope>NUCLEOTIDE SEQUENCE [LARGE SCALE GENOMIC DNA]</scope>
    <source>
        <strain evidence="12 13">197N</strain>
    </source>
</reference>
<dbReference type="SUPFAM" id="SSF52540">
    <property type="entry name" value="P-loop containing nucleoside triphosphate hydrolases"/>
    <property type="match status" value="1"/>
</dbReference>
<dbReference type="Proteomes" id="UP000001977">
    <property type="component" value="Chromosome"/>
</dbReference>
<dbReference type="InterPro" id="IPR050835">
    <property type="entry name" value="ABC_transporter_sub-D"/>
</dbReference>
<dbReference type="InterPro" id="IPR017871">
    <property type="entry name" value="ABC_transporter-like_CS"/>
</dbReference>
<keyword evidence="3" id="KW-1003">Cell membrane</keyword>
<evidence type="ECO:0000256" key="5">
    <source>
        <dbReference type="ARBA" id="ARBA00022741"/>
    </source>
</evidence>
<feature type="domain" description="ABC transporter" evidence="10">
    <location>
        <begin position="381"/>
        <end position="584"/>
    </location>
</feature>
<evidence type="ECO:0000256" key="9">
    <source>
        <dbReference type="SAM" id="Phobius"/>
    </source>
</evidence>
<dbReference type="PROSITE" id="PS50929">
    <property type="entry name" value="ABC_TM1F"/>
    <property type="match status" value="1"/>
</dbReference>
<evidence type="ECO:0000313" key="12">
    <source>
        <dbReference type="EMBL" id="CAJ49102.1"/>
    </source>
</evidence>
<dbReference type="GO" id="GO:0140359">
    <property type="term" value="F:ABC-type transporter activity"/>
    <property type="evidence" value="ECO:0007669"/>
    <property type="project" value="InterPro"/>
</dbReference>